<dbReference type="PANTHER" id="PTHR47737:SF1">
    <property type="entry name" value="GLYCINE BETAINE_PROLINE BETAINE TRANSPORT SYSTEM PERMEASE PROTEIN PROW"/>
    <property type="match status" value="1"/>
</dbReference>
<feature type="transmembrane region" description="Helical" evidence="7">
    <location>
        <begin position="449"/>
        <end position="466"/>
    </location>
</feature>
<feature type="domain" description="ABC transmembrane type-1" evidence="8">
    <location>
        <begin position="469"/>
        <end position="648"/>
    </location>
</feature>
<feature type="transmembrane region" description="Helical" evidence="7">
    <location>
        <begin position="15"/>
        <end position="35"/>
    </location>
</feature>
<comment type="caution">
    <text evidence="9">The sequence shown here is derived from an EMBL/GenBank/DDBJ whole genome shotgun (WGS) entry which is preliminary data.</text>
</comment>
<feature type="transmembrane region" description="Helical" evidence="7">
    <location>
        <begin position="103"/>
        <end position="121"/>
    </location>
</feature>
<evidence type="ECO:0000313" key="10">
    <source>
        <dbReference type="Proteomes" id="UP000215931"/>
    </source>
</evidence>
<keyword evidence="10" id="KW-1185">Reference proteome</keyword>
<keyword evidence="2 7" id="KW-0813">Transport</keyword>
<protein>
    <submittedName>
        <fullName evidence="9">ABC transporter permease</fullName>
    </submittedName>
</protein>
<keyword evidence="6 7" id="KW-0472">Membrane</keyword>
<dbReference type="PROSITE" id="PS50928">
    <property type="entry name" value="ABC_TM1"/>
    <property type="match status" value="2"/>
</dbReference>
<accession>A0A271KL14</accession>
<evidence type="ECO:0000256" key="6">
    <source>
        <dbReference type="ARBA" id="ARBA00023136"/>
    </source>
</evidence>
<reference evidence="9 10" key="1">
    <citation type="submission" date="2017-08" db="EMBL/GenBank/DDBJ databases">
        <title>Mesorhizobium wenxinae sp. nov., a novel rhizobial species isolated from root nodules of chickpea (Cicer arietinum L.).</title>
        <authorList>
            <person name="Zhang J."/>
        </authorList>
    </citation>
    <scope>NUCLEOTIDE SEQUENCE [LARGE SCALE GENOMIC DNA]</scope>
    <source>
        <strain evidence="10">WYCCWR 10019</strain>
    </source>
</reference>
<organism evidence="9 10">
    <name type="scientific">Mesorhizobium wenxiniae</name>
    <dbReference type="NCBI Taxonomy" id="2014805"/>
    <lineage>
        <taxon>Bacteria</taxon>
        <taxon>Pseudomonadati</taxon>
        <taxon>Pseudomonadota</taxon>
        <taxon>Alphaproteobacteria</taxon>
        <taxon>Hyphomicrobiales</taxon>
        <taxon>Phyllobacteriaceae</taxon>
        <taxon>Mesorhizobium</taxon>
    </lineage>
</organism>
<evidence type="ECO:0000256" key="2">
    <source>
        <dbReference type="ARBA" id="ARBA00022448"/>
    </source>
</evidence>
<comment type="similarity">
    <text evidence="7">Belongs to the binding-protein-dependent transport system permease family.</text>
</comment>
<dbReference type="OrthoDB" id="9815258at2"/>
<feature type="transmembrane region" description="Helical" evidence="7">
    <location>
        <begin position="514"/>
        <end position="547"/>
    </location>
</feature>
<evidence type="ECO:0000256" key="7">
    <source>
        <dbReference type="RuleBase" id="RU363032"/>
    </source>
</evidence>
<dbReference type="GO" id="GO:0015226">
    <property type="term" value="F:carnitine transmembrane transporter activity"/>
    <property type="evidence" value="ECO:0007669"/>
    <property type="project" value="TreeGrafter"/>
</dbReference>
<keyword evidence="4 7" id="KW-0812">Transmembrane</keyword>
<dbReference type="PANTHER" id="PTHR47737">
    <property type="entry name" value="GLYCINE BETAINE/PROLINE BETAINE TRANSPORT SYSTEM PERMEASE PROTEIN PROW"/>
    <property type="match status" value="1"/>
</dbReference>
<feature type="transmembrane region" description="Helical" evidence="7">
    <location>
        <begin position="588"/>
        <end position="610"/>
    </location>
</feature>
<name>A0A271KL14_9HYPH</name>
<sequence>MTVTASTSEARSRPVQIWLVVWACAFAAVLAVFLLQDRLPWAVNYPAGAIVSVADWVSALMNLIKSNFSWLTRSITAALGVPLDFALNLLAKSFKIGRGADMVVLPRLSWVGVCIAAFLAGRAAGGWKLGALVGGCFLYIALFGQWTSAMLTLGLIAIAVPFCIVTGLFVGIWAWRKPWAERLLISPALDLMQTIPTFAYLIPMLLLFGNSPVSAMIATAIFATPPMVRATMLGLSRVPSEINDFSEMAGCTARQKLWRVLLPSGRPALMVGVNQVIMLALNMVIIASMIGAGGLGYDVLLALRALKIGEAMEAGLAIVALAIALDRLSQAIARSHAQGHVYQEVSPSFWRRYPNLTLAIAVLAVTTLLGLFVPAFAAVPKAITFTTAPMWKTAVSWITINFFDTIEAFRVALILNVLNPVRAFCEGFPWLGAVFLLGLAGYQLGGLRLAVLVAALTIFCAVTGLWEKTMATVYLCGISAFIACLIGIPIGLMASRSDRVEKVVTPVIDTLQVLPSFCFIIPVVMLFRVGDVTAMIATVAFAVVPAIRYTNYGLRQVPPALIEAAKVSGCTKRQTFLRVQLPLALPEIMLGVNQTILMALAMIIICAMVGTRDLGQEVFIALSKADSGRGIVAGLAIAFIGIIADRLFNAWTAKARARLE</sequence>
<dbReference type="EMBL" id="NPKH01000016">
    <property type="protein sequence ID" value="PAP95797.1"/>
    <property type="molecule type" value="Genomic_DNA"/>
</dbReference>
<feature type="transmembrane region" description="Helical" evidence="7">
    <location>
        <begin position="276"/>
        <end position="296"/>
    </location>
</feature>
<dbReference type="GO" id="GO:0031460">
    <property type="term" value="P:glycine betaine transport"/>
    <property type="evidence" value="ECO:0007669"/>
    <property type="project" value="TreeGrafter"/>
</dbReference>
<evidence type="ECO:0000256" key="1">
    <source>
        <dbReference type="ARBA" id="ARBA00004651"/>
    </source>
</evidence>
<feature type="transmembrane region" description="Helical" evidence="7">
    <location>
        <begin position="308"/>
        <end position="325"/>
    </location>
</feature>
<dbReference type="Pfam" id="PF00528">
    <property type="entry name" value="BPD_transp_1"/>
    <property type="match status" value="2"/>
</dbReference>
<keyword evidence="3" id="KW-1003">Cell membrane</keyword>
<feature type="transmembrane region" description="Helical" evidence="7">
    <location>
        <begin position="195"/>
        <end position="223"/>
    </location>
</feature>
<dbReference type="RefSeq" id="WP_095518206.1">
    <property type="nucleotide sequence ID" value="NZ_NPKH01000016.1"/>
</dbReference>
<dbReference type="InterPro" id="IPR035906">
    <property type="entry name" value="MetI-like_sf"/>
</dbReference>
<proteinExistence type="inferred from homology"/>
<dbReference type="Proteomes" id="UP000215931">
    <property type="component" value="Unassembled WGS sequence"/>
</dbReference>
<evidence type="ECO:0000256" key="4">
    <source>
        <dbReference type="ARBA" id="ARBA00022692"/>
    </source>
</evidence>
<feature type="transmembrane region" description="Helical" evidence="7">
    <location>
        <begin position="127"/>
        <end position="144"/>
    </location>
</feature>
<feature type="transmembrane region" description="Helical" evidence="7">
    <location>
        <begin position="473"/>
        <end position="494"/>
    </location>
</feature>
<dbReference type="FunFam" id="1.10.3720.10:FF:000001">
    <property type="entry name" value="Glycine betaine ABC transporter, permease"/>
    <property type="match status" value="1"/>
</dbReference>
<feature type="transmembrane region" description="Helical" evidence="7">
    <location>
        <begin position="630"/>
        <end position="648"/>
    </location>
</feature>
<dbReference type="GO" id="GO:0015871">
    <property type="term" value="P:choline transport"/>
    <property type="evidence" value="ECO:0007669"/>
    <property type="project" value="TreeGrafter"/>
</dbReference>
<gene>
    <name evidence="9" type="ORF">CIT31_08300</name>
</gene>
<feature type="transmembrane region" description="Helical" evidence="7">
    <location>
        <begin position="356"/>
        <end position="379"/>
    </location>
</feature>
<feature type="transmembrane region" description="Helical" evidence="7">
    <location>
        <begin position="70"/>
        <end position="91"/>
    </location>
</feature>
<keyword evidence="5 7" id="KW-1133">Transmembrane helix</keyword>
<evidence type="ECO:0000256" key="5">
    <source>
        <dbReference type="ARBA" id="ARBA00022989"/>
    </source>
</evidence>
<dbReference type="CDD" id="cd06261">
    <property type="entry name" value="TM_PBP2"/>
    <property type="match status" value="2"/>
</dbReference>
<dbReference type="GO" id="GO:0043190">
    <property type="term" value="C:ATP-binding cassette (ABC) transporter complex"/>
    <property type="evidence" value="ECO:0007669"/>
    <property type="project" value="TreeGrafter"/>
</dbReference>
<dbReference type="GO" id="GO:0005275">
    <property type="term" value="F:amine transmembrane transporter activity"/>
    <property type="evidence" value="ECO:0007669"/>
    <property type="project" value="TreeGrafter"/>
</dbReference>
<dbReference type="SUPFAM" id="SSF161098">
    <property type="entry name" value="MetI-like"/>
    <property type="match status" value="2"/>
</dbReference>
<comment type="subcellular location">
    <subcellularLocation>
        <location evidence="1 7">Cell membrane</location>
        <topology evidence="1 7">Multi-pass membrane protein</topology>
    </subcellularLocation>
</comment>
<feature type="domain" description="ABC transmembrane type-1" evidence="8">
    <location>
        <begin position="149"/>
        <end position="329"/>
    </location>
</feature>
<feature type="transmembrane region" description="Helical" evidence="7">
    <location>
        <begin position="42"/>
        <end position="64"/>
    </location>
</feature>
<evidence type="ECO:0000313" key="9">
    <source>
        <dbReference type="EMBL" id="PAP95797.1"/>
    </source>
</evidence>
<evidence type="ECO:0000259" key="8">
    <source>
        <dbReference type="PROSITE" id="PS50928"/>
    </source>
</evidence>
<dbReference type="InterPro" id="IPR000515">
    <property type="entry name" value="MetI-like"/>
</dbReference>
<dbReference type="AlphaFoldDB" id="A0A271KL14"/>
<feature type="transmembrane region" description="Helical" evidence="7">
    <location>
        <begin position="151"/>
        <end position="175"/>
    </location>
</feature>
<evidence type="ECO:0000256" key="3">
    <source>
        <dbReference type="ARBA" id="ARBA00022475"/>
    </source>
</evidence>
<dbReference type="Gene3D" id="1.10.3720.10">
    <property type="entry name" value="MetI-like"/>
    <property type="match status" value="2"/>
</dbReference>